<reference evidence="1 2" key="1">
    <citation type="journal article" date="2011" name="Nature">
        <title>Genomic island variability facilitates Prochlorococcus-virus coexistence.</title>
        <authorList>
            <person name="Avrani S."/>
            <person name="Wurtzel O."/>
            <person name="Sharon I."/>
            <person name="Sorek R."/>
            <person name="Lindell D."/>
        </authorList>
    </citation>
    <scope>NUCLEOTIDE SEQUENCE [LARGE SCALE GENOMIC DNA]</scope>
</reference>
<dbReference type="Proteomes" id="UP000257501">
    <property type="component" value="Segment"/>
</dbReference>
<dbReference type="GeneID" id="54997184"/>
<dbReference type="Pfam" id="PF24012">
    <property type="entry name" value="DUF7326"/>
    <property type="match status" value="1"/>
</dbReference>
<sequence length="97" mass="11863">MNQNDKNKLEKFGMTQNELNELRYHYVDRYVENMSTKDLVQYVFDDLLNYVHNQPDAEFVDEAQNYWEDHYDDVVTDIKEYANSDFKKPLEERRNND</sequence>
<dbReference type="InterPro" id="IPR055750">
    <property type="entry name" value="DUF7326"/>
</dbReference>
<dbReference type="EMBL" id="MH512890">
    <property type="protein sequence ID" value="AXF41205.1"/>
    <property type="molecule type" value="Genomic_DNA"/>
</dbReference>
<keyword evidence="2" id="KW-1185">Reference proteome</keyword>
<organism evidence="1 2">
    <name type="scientific">Cyanophage S-TIM4</name>
    <dbReference type="NCBI Taxonomy" id="1048189"/>
    <lineage>
        <taxon>Viruses</taxon>
        <taxon>Duplodnaviria</taxon>
        <taxon>Heunggongvirae</taxon>
        <taxon>Uroviricota</taxon>
        <taxon>Caudoviricetes</taxon>
        <taxon>Pantevenvirales</taxon>
        <taxon>Kyanoviridae</taxon>
        <taxon>Thaumasvirus</taxon>
        <taxon>Thaumasvirus stim4</taxon>
    </lineage>
</organism>
<accession>A0A345AWC2</accession>
<evidence type="ECO:0000313" key="2">
    <source>
        <dbReference type="Proteomes" id="UP000257501"/>
    </source>
</evidence>
<dbReference type="RefSeq" id="YP_009806326.1">
    <property type="nucleotide sequence ID" value="NC_048015.1"/>
</dbReference>
<proteinExistence type="predicted"/>
<name>A0A345AWC2_9CAUD</name>
<gene>
    <name evidence="1" type="primary">ORF_69</name>
    <name evidence="1" type="ORF">S-TIM4_ORF_69</name>
</gene>
<protein>
    <submittedName>
        <fullName evidence="1">Uncharacterized protein</fullName>
    </submittedName>
</protein>
<dbReference type="KEGG" id="vg:54997184"/>
<evidence type="ECO:0000313" key="1">
    <source>
        <dbReference type="EMBL" id="AXF41205.1"/>
    </source>
</evidence>